<protein>
    <submittedName>
        <fullName evidence="2">Anti-sigma factor</fullName>
    </submittedName>
</protein>
<dbReference type="EMBL" id="JAUFQS010000001">
    <property type="protein sequence ID" value="MDN3686204.1"/>
    <property type="molecule type" value="Genomic_DNA"/>
</dbReference>
<evidence type="ECO:0000313" key="2">
    <source>
        <dbReference type="EMBL" id="MDN3686204.1"/>
    </source>
</evidence>
<comment type="caution">
    <text evidence="2">The sequence shown here is derived from an EMBL/GenBank/DDBJ whole genome shotgun (WGS) entry which is preliminary data.</text>
</comment>
<name>A0ABT8C2G2_9BACT</name>
<sequence>MELFVLGDLNETEQQEVLSLAKKYPEIQQEIEDIEAAMFAFDTASGSEPSNAVKNKIFASLDAERETETSPKELEEKEVRLYPAANPWKPFAVAASLTAVLAIGAAAYFGYRYYEAEERVLLALEQNATLADNLQRTQVRLDQLDADTKQLLSGNFDRVPMKGEGLPMQEDARVDVFWDRESSEVFLSVNQLAELDENSDYQLWAIGEDGPVGIGLVNPAEKLNLQAMQAAGEVQAFAITIEPKGGSESPTLEKLVVLGEVS</sequence>
<dbReference type="Pfam" id="PF10099">
    <property type="entry name" value="RskA_C"/>
    <property type="match status" value="1"/>
</dbReference>
<evidence type="ECO:0000259" key="1">
    <source>
        <dbReference type="Pfam" id="PF10099"/>
    </source>
</evidence>
<dbReference type="InterPro" id="IPR018764">
    <property type="entry name" value="RskA_C"/>
</dbReference>
<reference evidence="3" key="1">
    <citation type="journal article" date="2019" name="Int. J. Syst. Evol. Microbiol.">
        <title>The Global Catalogue of Microorganisms (GCM) 10K type strain sequencing project: providing services to taxonomists for standard genome sequencing and annotation.</title>
        <authorList>
            <consortium name="The Broad Institute Genomics Platform"/>
            <consortium name="The Broad Institute Genome Sequencing Center for Infectious Disease"/>
            <person name="Wu L."/>
            <person name="Ma J."/>
        </authorList>
    </citation>
    <scope>NUCLEOTIDE SEQUENCE [LARGE SCALE GENOMIC DNA]</scope>
    <source>
        <strain evidence="3">CECT 7706</strain>
    </source>
</reference>
<organism evidence="2 3">
    <name type="scientific">Cyclobacterium jeungdonense</name>
    <dbReference type="NCBI Taxonomy" id="708087"/>
    <lineage>
        <taxon>Bacteria</taxon>
        <taxon>Pseudomonadati</taxon>
        <taxon>Bacteroidota</taxon>
        <taxon>Cytophagia</taxon>
        <taxon>Cytophagales</taxon>
        <taxon>Cyclobacteriaceae</taxon>
        <taxon>Cyclobacterium</taxon>
    </lineage>
</organism>
<keyword evidence="3" id="KW-1185">Reference proteome</keyword>
<gene>
    <name evidence="2" type="ORF">QWZ15_00060</name>
</gene>
<proteinExistence type="predicted"/>
<dbReference type="InterPro" id="IPR051474">
    <property type="entry name" value="Anti-sigma-K/W_factor"/>
</dbReference>
<feature type="domain" description="Anti-sigma K factor RskA C-terminal" evidence="1">
    <location>
        <begin position="93"/>
        <end position="251"/>
    </location>
</feature>
<evidence type="ECO:0000313" key="3">
    <source>
        <dbReference type="Proteomes" id="UP001236663"/>
    </source>
</evidence>
<accession>A0ABT8C2G2</accession>
<dbReference type="Proteomes" id="UP001236663">
    <property type="component" value="Unassembled WGS sequence"/>
</dbReference>
<dbReference type="PANTHER" id="PTHR37461:SF1">
    <property type="entry name" value="ANTI-SIGMA-K FACTOR RSKA"/>
    <property type="match status" value="1"/>
</dbReference>
<dbReference type="RefSeq" id="WP_240459316.1">
    <property type="nucleotide sequence ID" value="NZ_JAUFQS010000001.1"/>
</dbReference>
<dbReference type="PANTHER" id="PTHR37461">
    <property type="entry name" value="ANTI-SIGMA-K FACTOR RSKA"/>
    <property type="match status" value="1"/>
</dbReference>